<dbReference type="RefSeq" id="XP_025528705.1">
    <property type="nucleotide sequence ID" value="XM_025671831.1"/>
</dbReference>
<evidence type="ECO:0000313" key="2">
    <source>
        <dbReference type="EMBL" id="RAH82811.1"/>
    </source>
</evidence>
<sequence length="532" mass="61503">MAHQAHSISWNTLAQNLHHRSAPASPDSAQLVSDLYFRFRPAQGKEIGYFAESFARAIEEHTRTERRKYPAQYSPIQPDDLVLDDRLAERLRPLAYRWCTAYQDRKWPYGTTVKAESPKLCLHRDYTGHSNSRRSSMSSSSSSSSSSISNSGSSSPDRREDHCGCPLPYRERMGSAFLRRYRRNDCYKFMDVNAGAFYNMQVVSSLMLLGEMDPVLRLAATPDNDLAEWMEMYECYCMTPDRGWDQLFAGALQMYLTLNILHSIPSLWDPASRQAANKKRSDEYRNTRIYQRTLRRWTFEGSSNEVAQHLHRRFFGLDGHFHWQTQVTRYRREPGFLALLEATSEVRGARLGWLNDSTRPSETAAAAPTLILTNRTFPYGQVPFEVFLNCGKKAVYRPQLTDVARVEGYLRVRGGLPQELVEYITALAEYNSQHARRLPVPHDPLHRANRAELRDYLTRCWQVMVRCNMLAQEVGRKIDWVAQVVETLDRLVAKPPGKKLFKRELMGEYWEVTLAGGSGELPHRFRTYDRYV</sequence>
<protein>
    <submittedName>
        <fullName evidence="2">Uncharacterized protein</fullName>
    </submittedName>
</protein>
<dbReference type="OrthoDB" id="3204049at2759"/>
<feature type="region of interest" description="Disordered" evidence="1">
    <location>
        <begin position="128"/>
        <end position="161"/>
    </location>
</feature>
<organism evidence="2 3">
    <name type="scientific">Aspergillus japonicus CBS 114.51</name>
    <dbReference type="NCBI Taxonomy" id="1448312"/>
    <lineage>
        <taxon>Eukaryota</taxon>
        <taxon>Fungi</taxon>
        <taxon>Dikarya</taxon>
        <taxon>Ascomycota</taxon>
        <taxon>Pezizomycotina</taxon>
        <taxon>Eurotiomycetes</taxon>
        <taxon>Eurotiomycetidae</taxon>
        <taxon>Eurotiales</taxon>
        <taxon>Aspergillaceae</taxon>
        <taxon>Aspergillus</taxon>
        <taxon>Aspergillus subgen. Circumdati</taxon>
    </lineage>
</organism>
<dbReference type="EMBL" id="KZ824786">
    <property type="protein sequence ID" value="RAH82811.1"/>
    <property type="molecule type" value="Genomic_DNA"/>
</dbReference>
<reference evidence="2 3" key="1">
    <citation type="submission" date="2018-02" db="EMBL/GenBank/DDBJ databases">
        <title>The genomes of Aspergillus section Nigri reveals drivers in fungal speciation.</title>
        <authorList>
            <consortium name="DOE Joint Genome Institute"/>
            <person name="Vesth T.C."/>
            <person name="Nybo J."/>
            <person name="Theobald S."/>
            <person name="Brandl J."/>
            <person name="Frisvad J.C."/>
            <person name="Nielsen K.F."/>
            <person name="Lyhne E.K."/>
            <person name="Kogle M.E."/>
            <person name="Kuo A."/>
            <person name="Riley R."/>
            <person name="Clum A."/>
            <person name="Nolan M."/>
            <person name="Lipzen A."/>
            <person name="Salamov A."/>
            <person name="Henrissat B."/>
            <person name="Wiebenga A."/>
            <person name="De vries R.P."/>
            <person name="Grigoriev I.V."/>
            <person name="Mortensen U.H."/>
            <person name="Andersen M.R."/>
            <person name="Baker S.E."/>
        </authorList>
    </citation>
    <scope>NUCLEOTIDE SEQUENCE [LARGE SCALE GENOMIC DNA]</scope>
    <source>
        <strain evidence="2 3">CBS 114.51</strain>
    </source>
</reference>
<accession>A0A8T8X439</accession>
<evidence type="ECO:0000256" key="1">
    <source>
        <dbReference type="SAM" id="MobiDB-lite"/>
    </source>
</evidence>
<proteinExistence type="predicted"/>
<feature type="compositionally biased region" description="Low complexity" evidence="1">
    <location>
        <begin position="133"/>
        <end position="155"/>
    </location>
</feature>
<gene>
    <name evidence="2" type="ORF">BO86DRAFT_388345</name>
</gene>
<name>A0A8T8X439_ASPJA</name>
<keyword evidence="3" id="KW-1185">Reference proteome</keyword>
<dbReference type="Proteomes" id="UP000249497">
    <property type="component" value="Unassembled WGS sequence"/>
</dbReference>
<evidence type="ECO:0000313" key="3">
    <source>
        <dbReference type="Proteomes" id="UP000249497"/>
    </source>
</evidence>
<dbReference type="AlphaFoldDB" id="A0A8T8X439"/>
<dbReference type="GeneID" id="37175523"/>